<evidence type="ECO:0000256" key="6">
    <source>
        <dbReference type="ARBA" id="ARBA00023136"/>
    </source>
</evidence>
<evidence type="ECO:0000256" key="5">
    <source>
        <dbReference type="ARBA" id="ARBA00022989"/>
    </source>
</evidence>
<evidence type="ECO:0000256" key="7">
    <source>
        <dbReference type="SAM" id="Phobius"/>
    </source>
</evidence>
<keyword evidence="9" id="KW-1185">Reference proteome</keyword>
<proteinExistence type="inferred from homology"/>
<evidence type="ECO:0000313" key="8">
    <source>
        <dbReference type="EMBL" id="CAG2067892.1"/>
    </source>
</evidence>
<accession>A0ABN7PJD6</accession>
<keyword evidence="6 7" id="KW-0472">Membrane</keyword>
<gene>
    <name evidence="8" type="ORF">TPAB3V08_LOCUS14835</name>
</gene>
<protein>
    <submittedName>
        <fullName evidence="8">Uncharacterized protein</fullName>
    </submittedName>
</protein>
<evidence type="ECO:0000313" key="9">
    <source>
        <dbReference type="Proteomes" id="UP001153148"/>
    </source>
</evidence>
<dbReference type="EMBL" id="CAJPIN010077442">
    <property type="protein sequence ID" value="CAG2067892.1"/>
    <property type="molecule type" value="Genomic_DNA"/>
</dbReference>
<evidence type="ECO:0000256" key="2">
    <source>
        <dbReference type="ARBA" id="ARBA00005876"/>
    </source>
</evidence>
<sequence length="90" mass="10130">MYMVYRYGNLATIEAKAMTSIGLCIAYYIMFLGTLSALFAAMMYIALANISQMDTPWYQLEMSIIGASPGTNRPARLTPFWCPRQGMKLI</sequence>
<evidence type="ECO:0000256" key="3">
    <source>
        <dbReference type="ARBA" id="ARBA00022692"/>
    </source>
</evidence>
<dbReference type="InterPro" id="IPR038702">
    <property type="entry name" value="Na/K_ATPase_sub_beta_sf"/>
</dbReference>
<organism evidence="8 9">
    <name type="scientific">Timema podura</name>
    <name type="common">Walking stick</name>
    <dbReference type="NCBI Taxonomy" id="61482"/>
    <lineage>
        <taxon>Eukaryota</taxon>
        <taxon>Metazoa</taxon>
        <taxon>Ecdysozoa</taxon>
        <taxon>Arthropoda</taxon>
        <taxon>Hexapoda</taxon>
        <taxon>Insecta</taxon>
        <taxon>Pterygota</taxon>
        <taxon>Neoptera</taxon>
        <taxon>Polyneoptera</taxon>
        <taxon>Phasmatodea</taxon>
        <taxon>Timematodea</taxon>
        <taxon>Timematoidea</taxon>
        <taxon>Timematidae</taxon>
        <taxon>Timema</taxon>
    </lineage>
</organism>
<comment type="caution">
    <text evidence="8">The sequence shown here is derived from an EMBL/GenBank/DDBJ whole genome shotgun (WGS) entry which is preliminary data.</text>
</comment>
<dbReference type="InterPro" id="IPR000402">
    <property type="entry name" value="Na/K_ATPase_sub_beta"/>
</dbReference>
<dbReference type="Gene3D" id="2.60.40.1660">
    <property type="entry name" value="Na, k-atpase alpha subunit"/>
    <property type="match status" value="1"/>
</dbReference>
<comment type="subcellular location">
    <subcellularLocation>
        <location evidence="1">Membrane</location>
        <topology evidence="1">Single-pass type II membrane protein</topology>
    </subcellularLocation>
</comment>
<name>A0ABN7PJD6_TIMPD</name>
<evidence type="ECO:0000256" key="1">
    <source>
        <dbReference type="ARBA" id="ARBA00004606"/>
    </source>
</evidence>
<comment type="similarity">
    <text evidence="2">Belongs to the X(+)/potassium ATPases subunit beta family.</text>
</comment>
<reference evidence="8" key="1">
    <citation type="submission" date="2021-03" db="EMBL/GenBank/DDBJ databases">
        <authorList>
            <person name="Tran Van P."/>
        </authorList>
    </citation>
    <scope>NUCLEOTIDE SEQUENCE</scope>
</reference>
<dbReference type="Pfam" id="PF00287">
    <property type="entry name" value="Na_K-ATPase"/>
    <property type="match status" value="1"/>
</dbReference>
<feature type="transmembrane region" description="Helical" evidence="7">
    <location>
        <begin position="25"/>
        <end position="47"/>
    </location>
</feature>
<evidence type="ECO:0000256" key="4">
    <source>
        <dbReference type="ARBA" id="ARBA00022968"/>
    </source>
</evidence>
<keyword evidence="3 7" id="KW-0812">Transmembrane</keyword>
<dbReference type="Proteomes" id="UP001153148">
    <property type="component" value="Unassembled WGS sequence"/>
</dbReference>
<keyword evidence="4" id="KW-0735">Signal-anchor</keyword>
<keyword evidence="5 7" id="KW-1133">Transmembrane helix</keyword>